<gene>
    <name evidence="1" type="ORF">SLS60_006464</name>
</gene>
<sequence length="397" mass="44313">MKMVTPRSEEPDMTLVAELLEDIQRHPPAVAAKTLLAQHYVSIGWFDAASDYVEELKRNAPNDPEVAVLIKDLQASNVSAQQKKFATPQTGLSVRIQAIIQGQTPPEVVAASPLGKSQAVARAVQSHSDKALDIVIADLEDNLGFMRGRTYVMSDDSIRDGLVKRMREVEMALPETLKIYCELGFMYIEHENLKRKYANDQTMLMEPISDIPRYDFYVTEDNYAWDLSELVQAITANGGVMRNPLSKEMFTQKDVRGILASPHGKPLAALQIAQNEMSQGVRPETIVRMDKLADVMLVERERTAMKSRKAMDEFQAYIATLPEREQKAIEAFRCPAFDRHAGKAYDSTIGQTIRDAKSTELCIHKAGDFIKQAAAYLKEKRGAAPATSESEKSCVVM</sequence>
<evidence type="ECO:0008006" key="3">
    <source>
        <dbReference type="Google" id="ProtNLM"/>
    </source>
</evidence>
<keyword evidence="2" id="KW-1185">Reference proteome</keyword>
<evidence type="ECO:0000313" key="1">
    <source>
        <dbReference type="EMBL" id="KAL1601549.1"/>
    </source>
</evidence>
<proteinExistence type="predicted"/>
<dbReference type="Proteomes" id="UP001521785">
    <property type="component" value="Unassembled WGS sequence"/>
</dbReference>
<reference evidence="1 2" key="1">
    <citation type="submission" date="2024-02" db="EMBL/GenBank/DDBJ databases">
        <title>De novo assembly and annotation of 12 fungi associated with fruit tree decline syndrome in Ontario, Canada.</title>
        <authorList>
            <person name="Sulman M."/>
            <person name="Ellouze W."/>
            <person name="Ilyukhin E."/>
        </authorList>
    </citation>
    <scope>NUCLEOTIDE SEQUENCE [LARGE SCALE GENOMIC DNA]</scope>
    <source>
        <strain evidence="1 2">M42-189</strain>
    </source>
</reference>
<protein>
    <recommendedName>
        <fullName evidence="3">Tetratricopeptide repeat protein</fullName>
    </recommendedName>
</protein>
<evidence type="ECO:0000313" key="2">
    <source>
        <dbReference type="Proteomes" id="UP001521785"/>
    </source>
</evidence>
<dbReference type="EMBL" id="JAKJXO020000008">
    <property type="protein sequence ID" value="KAL1601549.1"/>
    <property type="molecule type" value="Genomic_DNA"/>
</dbReference>
<name>A0ABR3RAT0_9PLEO</name>
<comment type="caution">
    <text evidence="1">The sequence shown here is derived from an EMBL/GenBank/DDBJ whole genome shotgun (WGS) entry which is preliminary data.</text>
</comment>
<accession>A0ABR3RAT0</accession>
<organism evidence="1 2">
    <name type="scientific">Paraconiothyrium brasiliense</name>
    <dbReference type="NCBI Taxonomy" id="300254"/>
    <lineage>
        <taxon>Eukaryota</taxon>
        <taxon>Fungi</taxon>
        <taxon>Dikarya</taxon>
        <taxon>Ascomycota</taxon>
        <taxon>Pezizomycotina</taxon>
        <taxon>Dothideomycetes</taxon>
        <taxon>Pleosporomycetidae</taxon>
        <taxon>Pleosporales</taxon>
        <taxon>Massarineae</taxon>
        <taxon>Didymosphaeriaceae</taxon>
        <taxon>Paraconiothyrium</taxon>
    </lineage>
</organism>